<keyword evidence="2" id="KW-1133">Transmembrane helix</keyword>
<gene>
    <name evidence="3" type="ORF">NCTC10821_01762</name>
</gene>
<evidence type="ECO:0000313" key="3">
    <source>
        <dbReference type="EMBL" id="STZ58251.1"/>
    </source>
</evidence>
<dbReference type="OrthoDB" id="4559029at2"/>
<keyword evidence="4" id="KW-1185">Reference proteome</keyword>
<dbReference type="AlphaFoldDB" id="A0A378TBS1"/>
<keyword evidence="2" id="KW-0812">Transmembrane</keyword>
<evidence type="ECO:0000256" key="2">
    <source>
        <dbReference type="SAM" id="Phobius"/>
    </source>
</evidence>
<feature type="transmembrane region" description="Helical" evidence="2">
    <location>
        <begin position="106"/>
        <end position="125"/>
    </location>
</feature>
<evidence type="ECO:0000256" key="1">
    <source>
        <dbReference type="SAM" id="MobiDB-lite"/>
    </source>
</evidence>
<feature type="region of interest" description="Disordered" evidence="1">
    <location>
        <begin position="136"/>
        <end position="163"/>
    </location>
</feature>
<proteinExistence type="predicted"/>
<dbReference type="RefSeq" id="WP_115278174.1">
    <property type="nucleotide sequence ID" value="NZ_AP022600.1"/>
</dbReference>
<feature type="transmembrane region" description="Helical" evidence="2">
    <location>
        <begin position="65"/>
        <end position="86"/>
    </location>
</feature>
<reference evidence="3 4" key="1">
    <citation type="submission" date="2018-06" db="EMBL/GenBank/DDBJ databases">
        <authorList>
            <consortium name="Pathogen Informatics"/>
            <person name="Doyle S."/>
        </authorList>
    </citation>
    <scope>NUCLEOTIDE SEQUENCE [LARGE SCALE GENOMIC DNA]</scope>
    <source>
        <strain evidence="3 4">NCTC10821</strain>
    </source>
</reference>
<keyword evidence="2" id="KW-0472">Membrane</keyword>
<sequence>MRIALGVLGVAAMGYGALLLLDNPWPILLRIAIWAAAGVLLHDFVFAPLVAAFGFAGRRLLPRAWWAPLGVAGLVSVVLVALAVPVFDRPGARPTNPTVLDRDYPLGLWLALGLTWLVTLLFLGFRRARNRSAVTSAPKSPVGEDEVVEGQGADDVGRQPPAP</sequence>
<accession>A0A378TBS1</accession>
<organism evidence="3 4">
    <name type="scientific">Mycolicibacterium tokaiense</name>
    <dbReference type="NCBI Taxonomy" id="39695"/>
    <lineage>
        <taxon>Bacteria</taxon>
        <taxon>Bacillati</taxon>
        <taxon>Actinomycetota</taxon>
        <taxon>Actinomycetes</taxon>
        <taxon>Mycobacteriales</taxon>
        <taxon>Mycobacteriaceae</taxon>
        <taxon>Mycolicibacterium</taxon>
    </lineage>
</organism>
<protein>
    <recommendedName>
        <fullName evidence="5">Transmembrane protein</fullName>
    </recommendedName>
</protein>
<evidence type="ECO:0008006" key="5">
    <source>
        <dbReference type="Google" id="ProtNLM"/>
    </source>
</evidence>
<dbReference type="Proteomes" id="UP000254978">
    <property type="component" value="Unassembled WGS sequence"/>
</dbReference>
<evidence type="ECO:0000313" key="4">
    <source>
        <dbReference type="Proteomes" id="UP000254978"/>
    </source>
</evidence>
<name>A0A378TBS1_9MYCO</name>
<feature type="transmembrane region" description="Helical" evidence="2">
    <location>
        <begin position="32"/>
        <end position="53"/>
    </location>
</feature>
<dbReference type="EMBL" id="UGQT01000001">
    <property type="protein sequence ID" value="STZ58251.1"/>
    <property type="molecule type" value="Genomic_DNA"/>
</dbReference>